<comment type="pathway">
    <text evidence="1">Glycan metabolism; pectin degradation; 2-dehydro-3-deoxy-D-gluconate from pectin: step 1/5.</text>
</comment>
<dbReference type="InterPro" id="IPR000070">
    <property type="entry name" value="Pectinesterase_cat"/>
</dbReference>
<accession>A0ABR0CTX1</accession>
<feature type="non-terminal residue" evidence="7">
    <location>
        <position position="1"/>
    </location>
</feature>
<feature type="domain" description="Pectinesterase catalytic" evidence="6">
    <location>
        <begin position="50"/>
        <end position="101"/>
    </location>
</feature>
<evidence type="ECO:0000256" key="3">
    <source>
        <dbReference type="ARBA" id="ARBA00023085"/>
    </source>
</evidence>
<keyword evidence="4" id="KW-0961">Cell wall biogenesis/degradation</keyword>
<dbReference type="InterPro" id="IPR012334">
    <property type="entry name" value="Pectin_lyas_fold"/>
</dbReference>
<dbReference type="PANTHER" id="PTHR31707">
    <property type="entry name" value="PECTINESTERASE"/>
    <property type="match status" value="1"/>
</dbReference>
<reference evidence="7 8" key="1">
    <citation type="journal article" date="2023" name="bioRxiv">
        <title>Genome report: Whole genome sequence and annotation of Penstemon davidsonii.</title>
        <authorList>
            <person name="Ostevik K.L."/>
            <person name="Alabady M."/>
            <person name="Zhang M."/>
            <person name="Rausher M.D."/>
        </authorList>
    </citation>
    <scope>NUCLEOTIDE SEQUENCE [LARGE SCALE GENOMIC DNA]</scope>
    <source>
        <strain evidence="7">DNT005</strain>
        <tissue evidence="7">Whole leaf</tissue>
    </source>
</reference>
<comment type="caution">
    <text evidence="7">The sequence shown here is derived from an EMBL/GenBank/DDBJ whole genome shotgun (WGS) entry which is preliminary data.</text>
</comment>
<dbReference type="SUPFAM" id="SSF51126">
    <property type="entry name" value="Pectin lyase-like"/>
    <property type="match status" value="2"/>
</dbReference>
<keyword evidence="3" id="KW-0063">Aspartyl esterase</keyword>
<dbReference type="EMBL" id="JAYDYQ010002686">
    <property type="protein sequence ID" value="KAK4480529.1"/>
    <property type="molecule type" value="Genomic_DNA"/>
</dbReference>
<comment type="catalytic activity">
    <reaction evidence="5">
        <text>[(1-&gt;4)-alpha-D-galacturonosyl methyl ester](n) + n H2O = [(1-&gt;4)-alpha-D-galacturonosyl](n) + n methanol + n H(+)</text>
        <dbReference type="Rhea" id="RHEA:22380"/>
        <dbReference type="Rhea" id="RHEA-COMP:14570"/>
        <dbReference type="Rhea" id="RHEA-COMP:14573"/>
        <dbReference type="ChEBI" id="CHEBI:15377"/>
        <dbReference type="ChEBI" id="CHEBI:15378"/>
        <dbReference type="ChEBI" id="CHEBI:17790"/>
        <dbReference type="ChEBI" id="CHEBI:140522"/>
        <dbReference type="ChEBI" id="CHEBI:140523"/>
        <dbReference type="EC" id="3.1.1.11"/>
    </reaction>
</comment>
<sequence length="321" mass="35603">IKENGFIAMSIAFEKHAGDGSQAVAVMSISDKSAFYKFTFLGPGHSLRKRCTSFTEQNRGSIYCASGFVIQNCTLAVAPGMEQHKSGFEAYLGRPWSSYSTNKPHNPDVYTTPDHPVGVIWYNATVSKTTQRAFRTIMEAIDAAPTYSVDKYIHIEVGLYDEGVDVSEQLANIVFNLLVTGKKSLGLSGVGDTQSFIPSTPQSLNCTLTVVLEQQNSGFEAYLGRPWSNYSTVIVMNSFLDIIIKPEGWLSWEGQNTNSLTYRECGNRCPGALTNEIVHWQGFKAVTLPSELRSYTVREFIDGNDWLSHTGIPNTRVFIYV</sequence>
<evidence type="ECO:0000313" key="7">
    <source>
        <dbReference type="EMBL" id="KAK4480529.1"/>
    </source>
</evidence>
<dbReference type="Pfam" id="PF01095">
    <property type="entry name" value="Pectinesterase"/>
    <property type="match status" value="2"/>
</dbReference>
<evidence type="ECO:0000313" key="8">
    <source>
        <dbReference type="Proteomes" id="UP001291926"/>
    </source>
</evidence>
<feature type="domain" description="Pectinesterase catalytic" evidence="6">
    <location>
        <begin position="206"/>
        <end position="304"/>
    </location>
</feature>
<organism evidence="7 8">
    <name type="scientific">Penstemon davidsonii</name>
    <dbReference type="NCBI Taxonomy" id="160366"/>
    <lineage>
        <taxon>Eukaryota</taxon>
        <taxon>Viridiplantae</taxon>
        <taxon>Streptophyta</taxon>
        <taxon>Embryophyta</taxon>
        <taxon>Tracheophyta</taxon>
        <taxon>Spermatophyta</taxon>
        <taxon>Magnoliopsida</taxon>
        <taxon>eudicotyledons</taxon>
        <taxon>Gunneridae</taxon>
        <taxon>Pentapetalae</taxon>
        <taxon>asterids</taxon>
        <taxon>lamiids</taxon>
        <taxon>Lamiales</taxon>
        <taxon>Plantaginaceae</taxon>
        <taxon>Cheloneae</taxon>
        <taxon>Penstemon</taxon>
    </lineage>
</organism>
<keyword evidence="2" id="KW-0378">Hydrolase</keyword>
<evidence type="ECO:0000256" key="1">
    <source>
        <dbReference type="ARBA" id="ARBA00005184"/>
    </source>
</evidence>
<evidence type="ECO:0000256" key="4">
    <source>
        <dbReference type="ARBA" id="ARBA00023316"/>
    </source>
</evidence>
<dbReference type="Proteomes" id="UP001291926">
    <property type="component" value="Unassembled WGS sequence"/>
</dbReference>
<protein>
    <recommendedName>
        <fullName evidence="6">Pectinesterase catalytic domain-containing protein</fullName>
    </recommendedName>
</protein>
<dbReference type="InterPro" id="IPR011050">
    <property type="entry name" value="Pectin_lyase_fold/virulence"/>
</dbReference>
<evidence type="ECO:0000256" key="5">
    <source>
        <dbReference type="ARBA" id="ARBA00047928"/>
    </source>
</evidence>
<keyword evidence="8" id="KW-1185">Reference proteome</keyword>
<dbReference type="Gene3D" id="2.160.20.10">
    <property type="entry name" value="Single-stranded right-handed beta-helix, Pectin lyase-like"/>
    <property type="match status" value="4"/>
</dbReference>
<gene>
    <name evidence="7" type="ORF">RD792_013605</name>
</gene>
<proteinExistence type="predicted"/>
<evidence type="ECO:0000259" key="6">
    <source>
        <dbReference type="Pfam" id="PF01095"/>
    </source>
</evidence>
<evidence type="ECO:0000256" key="2">
    <source>
        <dbReference type="ARBA" id="ARBA00022801"/>
    </source>
</evidence>
<name>A0ABR0CTX1_9LAMI</name>